<feature type="compositionally biased region" description="Pro residues" evidence="1">
    <location>
        <begin position="32"/>
        <end position="41"/>
    </location>
</feature>
<proteinExistence type="predicted"/>
<dbReference type="RefSeq" id="WP_165566377.1">
    <property type="nucleotide sequence ID" value="NZ_SAYU02000015.1"/>
</dbReference>
<dbReference type="Proteomes" id="UP000287866">
    <property type="component" value="Unassembled WGS sequence"/>
</dbReference>
<dbReference type="EMBL" id="SAYU02000015">
    <property type="protein sequence ID" value="NHA67713.1"/>
    <property type="molecule type" value="Genomic_DNA"/>
</dbReference>
<dbReference type="Pfam" id="PF00550">
    <property type="entry name" value="PP-binding"/>
    <property type="match status" value="1"/>
</dbReference>
<dbReference type="InterPro" id="IPR036736">
    <property type="entry name" value="ACP-like_sf"/>
</dbReference>
<gene>
    <name evidence="3" type="ORF">EPD83_006555</name>
</gene>
<organism evidence="3 4">
    <name type="scientific">Phycicoccus flavus</name>
    <dbReference type="NCBI Taxonomy" id="2502783"/>
    <lineage>
        <taxon>Bacteria</taxon>
        <taxon>Bacillati</taxon>
        <taxon>Actinomycetota</taxon>
        <taxon>Actinomycetes</taxon>
        <taxon>Micrococcales</taxon>
        <taxon>Intrasporangiaceae</taxon>
        <taxon>Phycicoccus</taxon>
    </lineage>
</organism>
<name>A0A8T6R250_9MICO</name>
<comment type="caution">
    <text evidence="3">The sequence shown here is derived from an EMBL/GenBank/DDBJ whole genome shotgun (WGS) entry which is preliminary data.</text>
</comment>
<sequence>MHLVHREPAATVPAVVTAGRRPSPPRHAPAAPLGPPGPAPVDPESLTTWLVSRVARLLGVGPHLVRADQDVRDLDLDSAEALLLVDDLEKELGVRVPAGWLWLTGSLGGLAEQVVAAGPTVLVAIGTGAPGWPS</sequence>
<evidence type="ECO:0000256" key="1">
    <source>
        <dbReference type="SAM" id="MobiDB-lite"/>
    </source>
</evidence>
<feature type="domain" description="Carrier" evidence="2">
    <location>
        <begin position="41"/>
        <end position="118"/>
    </location>
</feature>
<dbReference type="PROSITE" id="PS50075">
    <property type="entry name" value="CARRIER"/>
    <property type="match status" value="1"/>
</dbReference>
<protein>
    <submittedName>
        <fullName evidence="3">Acyl carrier protein</fullName>
    </submittedName>
</protein>
<keyword evidence="4" id="KW-1185">Reference proteome</keyword>
<dbReference type="SUPFAM" id="SSF47336">
    <property type="entry name" value="ACP-like"/>
    <property type="match status" value="1"/>
</dbReference>
<reference evidence="3" key="1">
    <citation type="submission" date="2020-03" db="EMBL/GenBank/DDBJ databases">
        <title>Phycicoccus flavus sp. nov., a novel endophytic actinobacterium isolated from branch of Kandelia candel.</title>
        <authorList>
            <person name="Tuo L."/>
        </authorList>
    </citation>
    <scope>NUCLEOTIDE SEQUENCE</scope>
    <source>
        <strain evidence="3">CMS6Z-2</strain>
    </source>
</reference>
<dbReference type="InterPro" id="IPR009081">
    <property type="entry name" value="PP-bd_ACP"/>
</dbReference>
<evidence type="ECO:0000313" key="4">
    <source>
        <dbReference type="Proteomes" id="UP000287866"/>
    </source>
</evidence>
<dbReference type="Gene3D" id="1.10.1200.10">
    <property type="entry name" value="ACP-like"/>
    <property type="match status" value="1"/>
</dbReference>
<feature type="compositionally biased region" description="Low complexity" evidence="1">
    <location>
        <begin position="9"/>
        <end position="21"/>
    </location>
</feature>
<evidence type="ECO:0000313" key="3">
    <source>
        <dbReference type="EMBL" id="NHA67713.1"/>
    </source>
</evidence>
<dbReference type="AlphaFoldDB" id="A0A8T6R250"/>
<evidence type="ECO:0000259" key="2">
    <source>
        <dbReference type="PROSITE" id="PS50075"/>
    </source>
</evidence>
<accession>A0A8T6R250</accession>
<feature type="region of interest" description="Disordered" evidence="1">
    <location>
        <begin position="1"/>
        <end position="42"/>
    </location>
</feature>